<reference evidence="2" key="1">
    <citation type="submission" date="2015-07" db="EMBL/GenBank/DDBJ databases">
        <title>Near-Complete Genome Sequence of the Cellulolytic Bacterium Bacteroides (Pseudobacteroides) cellulosolvens ATCC 35603.</title>
        <authorList>
            <person name="Dassa B."/>
            <person name="Utturkar S.M."/>
            <person name="Klingeman D.M."/>
            <person name="Hurt R.A."/>
            <person name="Keller M."/>
            <person name="Xu J."/>
            <person name="Reddy Y.H.K."/>
            <person name="Borovok I."/>
            <person name="Grinberg I.R."/>
            <person name="Lamed R."/>
            <person name="Zhivin O."/>
            <person name="Bayer E.A."/>
            <person name="Brown S.D."/>
        </authorList>
    </citation>
    <scope>NUCLEOTIDE SEQUENCE [LARGE SCALE GENOMIC DNA]</scope>
    <source>
        <strain evidence="2">DSM 2933</strain>
    </source>
</reference>
<dbReference type="eggNOG" id="COG4448">
    <property type="taxonomic scope" value="Bacteria"/>
</dbReference>
<dbReference type="OrthoDB" id="9770793at2"/>
<gene>
    <name evidence="1" type="ORF">Bccel_4670</name>
</gene>
<sequence length="347" mass="38283">MEPLAIVTRDGYIESIHYGYICVVNSSSHVLYNLGDLNTKIFLRSSAKPIQAIPLIQSGAAHEFNFSNKEIAIACASHSGQKIHQETVEGILNKLDLNESNLHCGIMTPYNDDENKKLISSGKSPSVFHCSCSGKHSAMLALAKFRGFSIDDYESIKNPIQQEIIKTVAAFTDEDPNSIPTGIDGCGAPIYLMSMNKIALSYARLVMHSQTEESPYYHACKTVFDSMTQFPDMVAGDNEFCTELMKITKNKLIGKVGSEAVYCIGIKEGSLGICIKIADGNERAIYPVVIHTLKELGILSNHEFNSLKHWYNPVLKNNLNEVVGKILPTFSLNLKTQKPLSLGAKYQ</sequence>
<dbReference type="PANTHER" id="PTHR42110:SF1">
    <property type="entry name" value="L-ASPARAGINASE, PUTATIVE (AFU_ORTHOLOGUE AFUA_3G11890)-RELATED"/>
    <property type="match status" value="1"/>
</dbReference>
<evidence type="ECO:0000313" key="2">
    <source>
        <dbReference type="Proteomes" id="UP000036923"/>
    </source>
</evidence>
<dbReference type="InterPro" id="IPR010349">
    <property type="entry name" value="Asparaginase_II"/>
</dbReference>
<dbReference type="PANTHER" id="PTHR42110">
    <property type="entry name" value="L-ASPARAGINASE, PUTATIVE (AFU_ORTHOLOGUE AFUA_3G11890)-RELATED"/>
    <property type="match status" value="1"/>
</dbReference>
<proteinExistence type="predicted"/>
<dbReference type="RefSeq" id="WP_036935631.1">
    <property type="nucleotide sequence ID" value="NZ_JQKC01000001.1"/>
</dbReference>
<dbReference type="STRING" id="398512.Bccel_4670"/>
<dbReference type="AlphaFoldDB" id="A0A0L6JU63"/>
<name>A0A0L6JU63_9FIRM</name>
<evidence type="ECO:0000313" key="1">
    <source>
        <dbReference type="EMBL" id="KNY29396.1"/>
    </source>
</evidence>
<accession>A0A0L6JU63</accession>
<protein>
    <submittedName>
        <fullName evidence="1">L-asparaginase II</fullName>
    </submittedName>
</protein>
<dbReference type="Proteomes" id="UP000036923">
    <property type="component" value="Unassembled WGS sequence"/>
</dbReference>
<dbReference type="Pfam" id="PF06089">
    <property type="entry name" value="Asparaginase_II"/>
    <property type="match status" value="1"/>
</dbReference>
<dbReference type="EMBL" id="LGTC01000001">
    <property type="protein sequence ID" value="KNY29396.1"/>
    <property type="molecule type" value="Genomic_DNA"/>
</dbReference>
<dbReference type="PATRIC" id="fig|398512.5.peg.4893"/>
<comment type="caution">
    <text evidence="1">The sequence shown here is derived from an EMBL/GenBank/DDBJ whole genome shotgun (WGS) entry which is preliminary data.</text>
</comment>
<keyword evidence="2" id="KW-1185">Reference proteome</keyword>
<organism evidence="1 2">
    <name type="scientific">Pseudobacteroides cellulosolvens ATCC 35603 = DSM 2933</name>
    <dbReference type="NCBI Taxonomy" id="398512"/>
    <lineage>
        <taxon>Bacteria</taxon>
        <taxon>Bacillati</taxon>
        <taxon>Bacillota</taxon>
        <taxon>Clostridia</taxon>
        <taxon>Eubacteriales</taxon>
        <taxon>Oscillospiraceae</taxon>
        <taxon>Pseudobacteroides</taxon>
    </lineage>
</organism>